<accession>A0A1W6LGC0</accession>
<dbReference type="Proteomes" id="UP000193427">
    <property type="component" value="Chromosome"/>
</dbReference>
<gene>
    <name evidence="1" type="ORF">A4W93_26885</name>
</gene>
<name>A0A1W6LGC0_9BURK</name>
<dbReference type="AlphaFoldDB" id="A0A1W6LGC0"/>
<proteinExistence type="predicted"/>
<dbReference type="STRING" id="946333.A4W93_26885"/>
<organism evidence="1 2">
    <name type="scientific">Piscinibacter gummiphilus</name>
    <dbReference type="NCBI Taxonomy" id="946333"/>
    <lineage>
        <taxon>Bacteria</taxon>
        <taxon>Pseudomonadati</taxon>
        <taxon>Pseudomonadota</taxon>
        <taxon>Betaproteobacteria</taxon>
        <taxon>Burkholderiales</taxon>
        <taxon>Sphaerotilaceae</taxon>
        <taxon>Piscinibacter</taxon>
    </lineage>
</organism>
<dbReference type="KEGG" id="rgu:A4W93_26885"/>
<sequence length="282" mass="30841">MAPRSRAFRSGAAAWKNADMTTDLLRRLQAWTEGALSSAGTQVTVMEFVNTPVWFPGARQPAANGVGHGSQRLHLFPGDPGELPTLGVWLHDPATLHPPVTTPTLHQTGGALLSFVMNQRFNVVLDDHGERCLLTYDDLLSLRTLMLLRRVADGFVVEAMPPPDVSKLAAPLLAHCASEPSVRRAWLAVIHSAASTQAAVLLEATQADRHRDTLTRLLDPLLPPGVSMTVIESKDTFSADLREAIARHDPLHDATAKPGWMDRVKHRFAAPVVPVIRLDLRR</sequence>
<dbReference type="EMBL" id="CP015118">
    <property type="protein sequence ID" value="ARN23237.1"/>
    <property type="molecule type" value="Genomic_DNA"/>
</dbReference>
<evidence type="ECO:0000313" key="1">
    <source>
        <dbReference type="EMBL" id="ARN23237.1"/>
    </source>
</evidence>
<reference evidence="1 2" key="1">
    <citation type="submission" date="2016-04" db="EMBL/GenBank/DDBJ databases">
        <title>Complete genome sequence of natural rubber-degrading, novel Gram-negative bacterium, Rhizobacter gummiphilus strain NS21.</title>
        <authorList>
            <person name="Tabata M."/>
            <person name="Kasai D."/>
            <person name="Fukuda M."/>
        </authorList>
    </citation>
    <scope>NUCLEOTIDE SEQUENCE [LARGE SCALE GENOMIC DNA]</scope>
    <source>
        <strain evidence="1 2">NS21</strain>
    </source>
</reference>
<keyword evidence="2" id="KW-1185">Reference proteome</keyword>
<evidence type="ECO:0000313" key="2">
    <source>
        <dbReference type="Proteomes" id="UP000193427"/>
    </source>
</evidence>
<protein>
    <submittedName>
        <fullName evidence="1">Uncharacterized protein</fullName>
    </submittedName>
</protein>